<protein>
    <submittedName>
        <fullName evidence="1">Uncharacterized protein</fullName>
    </submittedName>
</protein>
<accession>A0ACB9SC25</accession>
<organism evidence="1 2">
    <name type="scientific">Melastoma candidum</name>
    <dbReference type="NCBI Taxonomy" id="119954"/>
    <lineage>
        <taxon>Eukaryota</taxon>
        <taxon>Viridiplantae</taxon>
        <taxon>Streptophyta</taxon>
        <taxon>Embryophyta</taxon>
        <taxon>Tracheophyta</taxon>
        <taxon>Spermatophyta</taxon>
        <taxon>Magnoliopsida</taxon>
        <taxon>eudicotyledons</taxon>
        <taxon>Gunneridae</taxon>
        <taxon>Pentapetalae</taxon>
        <taxon>rosids</taxon>
        <taxon>malvids</taxon>
        <taxon>Myrtales</taxon>
        <taxon>Melastomataceae</taxon>
        <taxon>Melastomatoideae</taxon>
        <taxon>Melastomateae</taxon>
        <taxon>Melastoma</taxon>
    </lineage>
</organism>
<evidence type="ECO:0000313" key="2">
    <source>
        <dbReference type="Proteomes" id="UP001057402"/>
    </source>
</evidence>
<comment type="caution">
    <text evidence="1">The sequence shown here is derived from an EMBL/GenBank/DDBJ whole genome shotgun (WGS) entry which is preliminary data.</text>
</comment>
<reference evidence="2" key="1">
    <citation type="journal article" date="2023" name="Front. Plant Sci.">
        <title>Chromosomal-level genome assembly of Melastoma candidum provides insights into trichome evolution.</title>
        <authorList>
            <person name="Zhong Y."/>
            <person name="Wu W."/>
            <person name="Sun C."/>
            <person name="Zou P."/>
            <person name="Liu Y."/>
            <person name="Dai S."/>
            <person name="Zhou R."/>
        </authorList>
    </citation>
    <scope>NUCLEOTIDE SEQUENCE [LARGE SCALE GENOMIC DNA]</scope>
</reference>
<sequence length="126" mass="15011">MFCFFSFMNYSLEQVKEFLRQYMKEKGLGKYMLMQDPLTPYYEAVWVGLVEDMMVMRSVRQTWERSRARVLHRRGNRSSNRPSVQRERAALMTVLDIAAYFHMPIEKASKRLAMCPSVIKKICRRG</sequence>
<dbReference type="Proteomes" id="UP001057402">
    <property type="component" value="Chromosome 1"/>
</dbReference>
<gene>
    <name evidence="1" type="ORF">MLD38_000027</name>
</gene>
<dbReference type="EMBL" id="CM042880">
    <property type="protein sequence ID" value="KAI4387606.1"/>
    <property type="molecule type" value="Genomic_DNA"/>
</dbReference>
<keyword evidence="2" id="KW-1185">Reference proteome</keyword>
<evidence type="ECO:0000313" key="1">
    <source>
        <dbReference type="EMBL" id="KAI4387606.1"/>
    </source>
</evidence>
<proteinExistence type="predicted"/>
<name>A0ACB9SC25_9MYRT</name>